<keyword evidence="2" id="KW-0285">Flavoprotein</keyword>
<evidence type="ECO:0000256" key="1">
    <source>
        <dbReference type="ARBA" id="ARBA00001974"/>
    </source>
</evidence>
<feature type="domain" description="FAD-dependent oxidoreductase 2 FAD-binding" evidence="5">
    <location>
        <begin position="18"/>
        <end position="526"/>
    </location>
</feature>
<dbReference type="InterPro" id="IPR003953">
    <property type="entry name" value="FAD-dep_OxRdtase_2_FAD-bd"/>
</dbReference>
<accession>A0ABW3AIJ2</accession>
<comment type="caution">
    <text evidence="6">The sequence shown here is derived from an EMBL/GenBank/DDBJ whole genome shotgun (WGS) entry which is preliminary data.</text>
</comment>
<dbReference type="PANTHER" id="PTHR43400:SF10">
    <property type="entry name" value="3-OXOSTEROID 1-DEHYDROGENASE"/>
    <property type="match status" value="1"/>
</dbReference>
<evidence type="ECO:0000313" key="6">
    <source>
        <dbReference type="EMBL" id="MFD0790416.1"/>
    </source>
</evidence>
<dbReference type="EMBL" id="JBHTII010000001">
    <property type="protein sequence ID" value="MFD0790416.1"/>
    <property type="molecule type" value="Genomic_DNA"/>
</dbReference>
<evidence type="ECO:0000256" key="2">
    <source>
        <dbReference type="ARBA" id="ARBA00022630"/>
    </source>
</evidence>
<dbReference type="SUPFAM" id="SSF56425">
    <property type="entry name" value="Succinate dehydrogenase/fumarate reductase flavoprotein, catalytic domain"/>
    <property type="match status" value="1"/>
</dbReference>
<dbReference type="SUPFAM" id="SSF51905">
    <property type="entry name" value="FAD/NAD(P)-binding domain"/>
    <property type="match status" value="1"/>
</dbReference>
<keyword evidence="3" id="KW-0274">FAD</keyword>
<gene>
    <name evidence="6" type="ORF">ACFQ0P_08400</name>
</gene>
<comment type="cofactor">
    <cofactor evidence="1">
        <name>FAD</name>
        <dbReference type="ChEBI" id="CHEBI:57692"/>
    </cofactor>
</comment>
<evidence type="ECO:0000256" key="4">
    <source>
        <dbReference type="ARBA" id="ARBA00023002"/>
    </source>
</evidence>
<protein>
    <submittedName>
        <fullName evidence="6">FAD-dependent oxidoreductase</fullName>
    </submittedName>
</protein>
<dbReference type="Gene3D" id="3.50.50.60">
    <property type="entry name" value="FAD/NAD(P)-binding domain"/>
    <property type="match status" value="2"/>
</dbReference>
<dbReference type="InterPro" id="IPR050315">
    <property type="entry name" value="FAD-oxidoreductase_2"/>
</dbReference>
<dbReference type="RefSeq" id="WP_204978233.1">
    <property type="nucleotide sequence ID" value="NZ_JBHTII010000001.1"/>
</dbReference>
<evidence type="ECO:0000313" key="7">
    <source>
        <dbReference type="Proteomes" id="UP001597055"/>
    </source>
</evidence>
<evidence type="ECO:0000256" key="3">
    <source>
        <dbReference type="ARBA" id="ARBA00022827"/>
    </source>
</evidence>
<dbReference type="InterPro" id="IPR027477">
    <property type="entry name" value="Succ_DH/fumarate_Rdtase_cat_sf"/>
</dbReference>
<sequence>MTARYWNLPEGADPTAFDVVVVGSGAAGLLGALVAARGGRRVVVIEKADLFGGTSAISGGTLWVANNPYMRARGLDDSPEAALRYLSEITRGHTPEAVLRAVIAEGPTMLEWVADNAGLTFTSVDDYPDYRPDVDGSVPGGRSLDPAFFDSTTLGPLREALRPDRRMPFSMQEYEQWVAFTRFPWDLLQERFDAGLVSRGNAVVAPLLKAAADAGVTLVSGAAAERLSTTDGRVAGVVADGIAFTATEGVLLACGGFEWNDEMTSQFLAGPLMARCSPPSNTGDGIRMAQRLGAKLGNMREAFWAPMSVIPGDFSEGRQLGTLLRFERQGPGSIIVDKHGRRFVNESQNYNDMTRAFHAVDPVNHNFAHMPAHVVVDDEYMSQYGYLTYRSGDEVPPWMLRDDTVEGLAAKMDLPPGALTATIERFNAFARAGVDEDFDRGGNDYDQYWGDGDRGYPNRSLAPLTRGPYYAVRVVPGAFGTNGGIVTDHNAAALDVDGVPIPGLYAAGNTTAHPSGAGYPGAGGTLGPGMTMAFIAGRRLAGDRTDTKETTRS</sequence>
<reference evidence="7" key="1">
    <citation type="journal article" date="2019" name="Int. J. Syst. Evol. Microbiol.">
        <title>The Global Catalogue of Microorganisms (GCM) 10K type strain sequencing project: providing services to taxonomists for standard genome sequencing and annotation.</title>
        <authorList>
            <consortium name="The Broad Institute Genomics Platform"/>
            <consortium name="The Broad Institute Genome Sequencing Center for Infectious Disease"/>
            <person name="Wu L."/>
            <person name="Ma J."/>
        </authorList>
    </citation>
    <scope>NUCLEOTIDE SEQUENCE [LARGE SCALE GENOMIC DNA]</scope>
    <source>
        <strain evidence="7">CCUG 54523</strain>
    </source>
</reference>
<keyword evidence="4" id="KW-0560">Oxidoreductase</keyword>
<proteinExistence type="predicted"/>
<evidence type="ECO:0000259" key="5">
    <source>
        <dbReference type="Pfam" id="PF00890"/>
    </source>
</evidence>
<keyword evidence="7" id="KW-1185">Reference proteome</keyword>
<dbReference type="Proteomes" id="UP001597055">
    <property type="component" value="Unassembled WGS sequence"/>
</dbReference>
<name>A0ABW3AIJ2_9MICO</name>
<dbReference type="InterPro" id="IPR036188">
    <property type="entry name" value="FAD/NAD-bd_sf"/>
</dbReference>
<organism evidence="6 7">
    <name type="scientific">Microbacterium insulae</name>
    <dbReference type="NCBI Taxonomy" id="483014"/>
    <lineage>
        <taxon>Bacteria</taxon>
        <taxon>Bacillati</taxon>
        <taxon>Actinomycetota</taxon>
        <taxon>Actinomycetes</taxon>
        <taxon>Micrococcales</taxon>
        <taxon>Microbacteriaceae</taxon>
        <taxon>Microbacterium</taxon>
    </lineage>
</organism>
<dbReference type="PANTHER" id="PTHR43400">
    <property type="entry name" value="FUMARATE REDUCTASE"/>
    <property type="match status" value="1"/>
</dbReference>
<dbReference type="Pfam" id="PF00890">
    <property type="entry name" value="FAD_binding_2"/>
    <property type="match status" value="1"/>
</dbReference>